<feature type="signal peptide" evidence="2">
    <location>
        <begin position="1"/>
        <end position="21"/>
    </location>
</feature>
<comment type="caution">
    <text evidence="3">The sequence shown here is derived from an EMBL/GenBank/DDBJ whole genome shotgun (WGS) entry which is preliminary data.</text>
</comment>
<organism evidence="3 4">
    <name type="scientific">Acetobacteroides hydrogenigenes</name>
    <dbReference type="NCBI Taxonomy" id="979970"/>
    <lineage>
        <taxon>Bacteria</taxon>
        <taxon>Pseudomonadati</taxon>
        <taxon>Bacteroidota</taxon>
        <taxon>Bacteroidia</taxon>
        <taxon>Bacteroidales</taxon>
        <taxon>Rikenellaceae</taxon>
        <taxon>Acetobacteroides</taxon>
    </lineage>
</organism>
<dbReference type="PANTHER" id="PTHR12994">
    <property type="entry name" value="SECERNIN"/>
    <property type="match status" value="1"/>
</dbReference>
<comment type="similarity">
    <text evidence="1">Belongs to the peptidase C69 family.</text>
</comment>
<evidence type="ECO:0000313" key="4">
    <source>
        <dbReference type="Proteomes" id="UP000294830"/>
    </source>
</evidence>
<dbReference type="AlphaFoldDB" id="A0A4R2F718"/>
<dbReference type="Pfam" id="PF03577">
    <property type="entry name" value="Peptidase_C69"/>
    <property type="match status" value="1"/>
</dbReference>
<keyword evidence="1" id="KW-0645">Protease</keyword>
<accession>A0A4R2F718</accession>
<dbReference type="InterPro" id="IPR005322">
    <property type="entry name" value="Peptidase_C69"/>
</dbReference>
<feature type="chain" id="PRO_5020853747" description="Dipeptidase" evidence="2">
    <location>
        <begin position="22"/>
        <end position="575"/>
    </location>
</feature>
<keyword evidence="4" id="KW-1185">Reference proteome</keyword>
<dbReference type="OrthoDB" id="1109933at2"/>
<proteinExistence type="inferred from homology"/>
<sequence length="575" mass="65002">MKKIVLSLATLLLLQAQQSNACTSYLVTKGASKDGSAMISYAADSHVRYGELYFRPAKDYPAGTMVSLFDRGSSKPLGQIPQVAHTYSVVGMMNEYQVAIGESTFGGRSELDDSTGTIDYGSLMFLALQRSKTAREAIKVMTELVDRYGYFGAGESFSIGDPNEVWILEMTGKGTSWATDKKTKARYNKNKGALWVAIRIPDGYISAHANQARITTFPLENGKTSISFKNIDKIFEPEVEVVYANDVISFAREKKWFSGTDAEFSFSDTYAPLDFGAARFSEFRVWAMFNSACDGMDQYLDYVTGKNLSHRMPLYVKPNRKLSPRDLMSFKRNHLEGTEFDMSQDVGAGPHALPYRWRPMTWKYNGKEYFHERTTATQQTGFSFIAQMRSWLPNAIGGISWFGVDDAASCVYVPFYCGMTRVPECWAEGNGDMLTYSPTAAFWAFNRVSNFAYLRYDVISKDIKKLQKEMEDRNELFVKATDAAAAELYKSSPDEAREYITNFSVDLGNNTVKRWVDFSNYLLVKYIDGNIKKEKDGKFLRNPYGFPASPIQPELPDYWKKTIIDQTGSKFEVLK</sequence>
<reference evidence="3 4" key="1">
    <citation type="submission" date="2019-03" db="EMBL/GenBank/DDBJ databases">
        <title>Genomic Encyclopedia of Archaeal and Bacterial Type Strains, Phase II (KMG-II): from individual species to whole genera.</title>
        <authorList>
            <person name="Goeker M."/>
        </authorList>
    </citation>
    <scope>NUCLEOTIDE SEQUENCE [LARGE SCALE GENOMIC DNA]</scope>
    <source>
        <strain evidence="3 4">RL-C</strain>
    </source>
</reference>
<dbReference type="PANTHER" id="PTHR12994:SF17">
    <property type="entry name" value="LD30995P"/>
    <property type="match status" value="1"/>
</dbReference>
<dbReference type="Proteomes" id="UP000294830">
    <property type="component" value="Unassembled WGS sequence"/>
</dbReference>
<comment type="catalytic activity">
    <reaction evidence="1">
        <text>an L-aminoacyl-L-amino acid + H2O = 2 an L-alpha-amino acid</text>
        <dbReference type="Rhea" id="RHEA:48940"/>
        <dbReference type="ChEBI" id="CHEBI:15377"/>
        <dbReference type="ChEBI" id="CHEBI:59869"/>
        <dbReference type="ChEBI" id="CHEBI:77460"/>
    </reaction>
</comment>
<evidence type="ECO:0000256" key="1">
    <source>
        <dbReference type="RuleBase" id="RU364089"/>
    </source>
</evidence>
<dbReference type="EMBL" id="SLWB01000001">
    <property type="protein sequence ID" value="TCN73050.1"/>
    <property type="molecule type" value="Genomic_DNA"/>
</dbReference>
<dbReference type="Gene3D" id="3.60.60.10">
    <property type="entry name" value="Penicillin V Acylase, Chain A"/>
    <property type="match status" value="1"/>
</dbReference>
<keyword evidence="2" id="KW-0732">Signal</keyword>
<keyword evidence="1" id="KW-0224">Dipeptidase</keyword>
<dbReference type="GO" id="GO:0070004">
    <property type="term" value="F:cysteine-type exopeptidase activity"/>
    <property type="evidence" value="ECO:0007669"/>
    <property type="project" value="InterPro"/>
</dbReference>
<evidence type="ECO:0000313" key="3">
    <source>
        <dbReference type="EMBL" id="TCN73050.1"/>
    </source>
</evidence>
<gene>
    <name evidence="3" type="ORF">CLV25_101268</name>
</gene>
<dbReference type="RefSeq" id="WP_131837834.1">
    <property type="nucleotide sequence ID" value="NZ_SLWB01000001.1"/>
</dbReference>
<evidence type="ECO:0000256" key="2">
    <source>
        <dbReference type="SAM" id="SignalP"/>
    </source>
</evidence>
<dbReference type="EC" id="3.4.-.-" evidence="1"/>
<dbReference type="GO" id="GO:0016805">
    <property type="term" value="F:dipeptidase activity"/>
    <property type="evidence" value="ECO:0007669"/>
    <property type="project" value="UniProtKB-KW"/>
</dbReference>
<name>A0A4R2F718_9BACT</name>
<dbReference type="GO" id="GO:0006508">
    <property type="term" value="P:proteolysis"/>
    <property type="evidence" value="ECO:0007669"/>
    <property type="project" value="UniProtKB-KW"/>
</dbReference>
<protein>
    <recommendedName>
        <fullName evidence="1">Dipeptidase</fullName>
        <ecNumber evidence="1">3.4.-.-</ecNumber>
    </recommendedName>
</protein>
<keyword evidence="1" id="KW-0378">Hydrolase</keyword>